<evidence type="ECO:0000313" key="16">
    <source>
        <dbReference type="Proteomes" id="UP001321749"/>
    </source>
</evidence>
<dbReference type="InterPro" id="IPR017853">
    <property type="entry name" value="GH"/>
</dbReference>
<dbReference type="CDD" id="cd01833">
    <property type="entry name" value="XynB_like"/>
    <property type="match status" value="1"/>
</dbReference>
<dbReference type="InterPro" id="IPR013830">
    <property type="entry name" value="SGNH_hydro"/>
</dbReference>
<comment type="caution">
    <text evidence="15">The sequence shown here is derived from an EMBL/GenBank/DDBJ whole genome shotgun (WGS) entry which is preliminary data.</text>
</comment>
<keyword evidence="5" id="KW-0964">Secreted</keyword>
<dbReference type="FunFam" id="3.20.20.80:FF:000076">
    <property type="entry name" value="Mannan endo-1,4-beta-mannosidase A"/>
    <property type="match status" value="1"/>
</dbReference>
<evidence type="ECO:0000259" key="14">
    <source>
        <dbReference type="Pfam" id="PF13472"/>
    </source>
</evidence>
<keyword evidence="6 12" id="KW-0732">Signal</keyword>
<keyword evidence="7 11" id="KW-0378">Hydrolase</keyword>
<evidence type="ECO:0000256" key="7">
    <source>
        <dbReference type="ARBA" id="ARBA00022801"/>
    </source>
</evidence>
<evidence type="ECO:0000313" key="15">
    <source>
        <dbReference type="EMBL" id="KAK4458077.1"/>
    </source>
</evidence>
<evidence type="ECO:0000256" key="9">
    <source>
        <dbReference type="ARBA" id="ARBA00068505"/>
    </source>
</evidence>
<evidence type="ECO:0000256" key="12">
    <source>
        <dbReference type="SAM" id="SignalP"/>
    </source>
</evidence>
<dbReference type="GO" id="GO:0005576">
    <property type="term" value="C:extracellular region"/>
    <property type="evidence" value="ECO:0007669"/>
    <property type="project" value="UniProtKB-SubCell"/>
</dbReference>
<reference evidence="15" key="2">
    <citation type="submission" date="2023-06" db="EMBL/GenBank/DDBJ databases">
        <authorList>
            <consortium name="Lawrence Berkeley National Laboratory"/>
            <person name="Mondo S.J."/>
            <person name="Hensen N."/>
            <person name="Bonometti L."/>
            <person name="Westerberg I."/>
            <person name="Brannstrom I.O."/>
            <person name="Guillou S."/>
            <person name="Cros-Aarteil S."/>
            <person name="Calhoun S."/>
            <person name="Haridas S."/>
            <person name="Kuo A."/>
            <person name="Pangilinan J."/>
            <person name="Riley R."/>
            <person name="Labutti K."/>
            <person name="Andreopoulos B."/>
            <person name="Lipzen A."/>
            <person name="Chen C."/>
            <person name="Yanf M."/>
            <person name="Daum C."/>
            <person name="Ng V."/>
            <person name="Clum A."/>
            <person name="Steindorff A."/>
            <person name="Ohm R."/>
            <person name="Martin F."/>
            <person name="Silar P."/>
            <person name="Natvig D."/>
            <person name="Lalanne C."/>
            <person name="Gautier V."/>
            <person name="Ament-Velasquez S.L."/>
            <person name="Kruys A."/>
            <person name="Hutchinson M.I."/>
            <person name="Powell A.J."/>
            <person name="Barry K."/>
            <person name="Miller A.N."/>
            <person name="Grigoriev I.V."/>
            <person name="Debuchy R."/>
            <person name="Gladieux P."/>
            <person name="Thoren M.H."/>
            <person name="Johannesson H."/>
        </authorList>
    </citation>
    <scope>NUCLEOTIDE SEQUENCE</scope>
    <source>
        <strain evidence="15">PSN324</strain>
    </source>
</reference>
<evidence type="ECO:0000256" key="10">
    <source>
        <dbReference type="ARBA" id="ARBA00077212"/>
    </source>
</evidence>
<evidence type="ECO:0000256" key="8">
    <source>
        <dbReference type="ARBA" id="ARBA00023295"/>
    </source>
</evidence>
<keyword evidence="16" id="KW-1185">Reference proteome</keyword>
<dbReference type="EC" id="3.2.1.78" evidence="4"/>
<dbReference type="Pfam" id="PF13472">
    <property type="entry name" value="Lipase_GDSL_2"/>
    <property type="match status" value="1"/>
</dbReference>
<dbReference type="SUPFAM" id="SSF51445">
    <property type="entry name" value="(Trans)glycosidases"/>
    <property type="match status" value="1"/>
</dbReference>
<comment type="catalytic activity">
    <reaction evidence="1">
        <text>Random hydrolysis of (1-&gt;4)-beta-D-mannosidic linkages in mannans, galactomannans and glucomannans.</text>
        <dbReference type="EC" id="3.2.1.78"/>
    </reaction>
</comment>
<feature type="domain" description="Glycoside hydrolase family 5" evidence="13">
    <location>
        <begin position="43"/>
        <end position="336"/>
    </location>
</feature>
<gene>
    <name evidence="15" type="ORF">QBC42DRAFT_308866</name>
</gene>
<evidence type="ECO:0000256" key="1">
    <source>
        <dbReference type="ARBA" id="ARBA00001678"/>
    </source>
</evidence>
<keyword evidence="8 11" id="KW-0326">Glycosidase</keyword>
<dbReference type="PANTHER" id="PTHR31451:SF39">
    <property type="entry name" value="MANNAN ENDO-1,4-BETA-MANNOSIDASE 1"/>
    <property type="match status" value="1"/>
</dbReference>
<organism evidence="15 16">
    <name type="scientific">Cladorrhinum samala</name>
    <dbReference type="NCBI Taxonomy" id="585594"/>
    <lineage>
        <taxon>Eukaryota</taxon>
        <taxon>Fungi</taxon>
        <taxon>Dikarya</taxon>
        <taxon>Ascomycota</taxon>
        <taxon>Pezizomycotina</taxon>
        <taxon>Sordariomycetes</taxon>
        <taxon>Sordariomycetidae</taxon>
        <taxon>Sordariales</taxon>
        <taxon>Podosporaceae</taxon>
        <taxon>Cladorrhinum</taxon>
    </lineage>
</organism>
<evidence type="ECO:0000259" key="13">
    <source>
        <dbReference type="Pfam" id="PF00150"/>
    </source>
</evidence>
<evidence type="ECO:0000256" key="11">
    <source>
        <dbReference type="RuleBase" id="RU361153"/>
    </source>
</evidence>
<feature type="chain" id="PRO_5043799010" description="Mannan endo-1,4-beta-mannosidase A" evidence="12">
    <location>
        <begin position="18"/>
        <end position="570"/>
    </location>
</feature>
<dbReference type="Gene3D" id="3.20.20.80">
    <property type="entry name" value="Glycosidases"/>
    <property type="match status" value="1"/>
</dbReference>
<protein>
    <recommendedName>
        <fullName evidence="9">Mannan endo-1,4-beta-mannosidase A</fullName>
        <ecNumber evidence="4">3.2.1.78</ecNumber>
    </recommendedName>
    <alternativeName>
        <fullName evidence="10">Endo-beta-1,4-mannanase A</fullName>
    </alternativeName>
</protein>
<dbReference type="Pfam" id="PF00150">
    <property type="entry name" value="Cellulase"/>
    <property type="match status" value="1"/>
</dbReference>
<accession>A0AAV9HF57</accession>
<feature type="signal peptide" evidence="12">
    <location>
        <begin position="1"/>
        <end position="17"/>
    </location>
</feature>
<comment type="similarity">
    <text evidence="3 11">Belongs to the glycosyl hydrolase 5 (cellulase A) family.</text>
</comment>
<dbReference type="SUPFAM" id="SSF52266">
    <property type="entry name" value="SGNH hydrolase"/>
    <property type="match status" value="1"/>
</dbReference>
<dbReference type="InterPro" id="IPR045053">
    <property type="entry name" value="MAN-like"/>
</dbReference>
<dbReference type="Gene3D" id="3.40.50.1110">
    <property type="entry name" value="SGNH hydrolase"/>
    <property type="match status" value="1"/>
</dbReference>
<proteinExistence type="inferred from homology"/>
<sequence>MKGAIALGLGLLSLANALPASSAAAAATSVSANGTRFTIDGKTAYFAGTNSYWISFLSNTRDVDTVLDHISASGLKILRIWGFNDVNSRPSTGTAWFQLLSSSGSQINTGSDGLQRLDAVVKAAEKRGVKLIINFVNYWDDYGGMKAYTTAFGGTKEGWYTNAKAQEQYKKYIAAVVGRYINSNAIFAWELANEPRCKGCSTDVIYKWATDISNYIRGLDPNHLITLGDEGFGLPGQTSYPYQYSEGVDFVKNLGVKNLDFGTFHMYPGSWGVQNSFGPGWIRDHAAACKKAGKPCVLEEYGVTSDHCNVEKSWQQVSRELAANGMGSDMFWQWGDQLSTGQTHNDGHTIYYGSSLATCLVTDHVVRIMPLGDSITGSPGCWRALLWRRLQQASITNTKFVGSLPAQGCGFAYDGANEGHGGILATGIVARRELPGWLQSAKPDIVMMHLGTNDVWNNKSPDEILAAFSTMVDWMRESNAKIKILVAQIIPMNPPNCKECGKRVEALNKGIVGWAQGKNTTSTTSPIKVVDCWTGFDTAKMTGDGVHPNSAGNEKLAACWFDELARAIKG</sequence>
<evidence type="ECO:0000256" key="4">
    <source>
        <dbReference type="ARBA" id="ARBA00012706"/>
    </source>
</evidence>
<dbReference type="GO" id="GO:0016985">
    <property type="term" value="F:mannan endo-1,4-beta-mannosidase activity"/>
    <property type="evidence" value="ECO:0007669"/>
    <property type="project" value="UniProtKB-EC"/>
</dbReference>
<evidence type="ECO:0000256" key="5">
    <source>
        <dbReference type="ARBA" id="ARBA00022525"/>
    </source>
</evidence>
<evidence type="ECO:0000256" key="6">
    <source>
        <dbReference type="ARBA" id="ARBA00022729"/>
    </source>
</evidence>
<dbReference type="Proteomes" id="UP001321749">
    <property type="component" value="Unassembled WGS sequence"/>
</dbReference>
<reference evidence="15" key="1">
    <citation type="journal article" date="2023" name="Mol. Phylogenet. Evol.">
        <title>Genome-scale phylogeny and comparative genomics of the fungal order Sordariales.</title>
        <authorList>
            <person name="Hensen N."/>
            <person name="Bonometti L."/>
            <person name="Westerberg I."/>
            <person name="Brannstrom I.O."/>
            <person name="Guillou S."/>
            <person name="Cros-Aarteil S."/>
            <person name="Calhoun S."/>
            <person name="Haridas S."/>
            <person name="Kuo A."/>
            <person name="Mondo S."/>
            <person name="Pangilinan J."/>
            <person name="Riley R."/>
            <person name="LaButti K."/>
            <person name="Andreopoulos B."/>
            <person name="Lipzen A."/>
            <person name="Chen C."/>
            <person name="Yan M."/>
            <person name="Daum C."/>
            <person name="Ng V."/>
            <person name="Clum A."/>
            <person name="Steindorff A."/>
            <person name="Ohm R.A."/>
            <person name="Martin F."/>
            <person name="Silar P."/>
            <person name="Natvig D.O."/>
            <person name="Lalanne C."/>
            <person name="Gautier V."/>
            <person name="Ament-Velasquez S.L."/>
            <person name="Kruys A."/>
            <person name="Hutchinson M.I."/>
            <person name="Powell A.J."/>
            <person name="Barry K."/>
            <person name="Miller A.N."/>
            <person name="Grigoriev I.V."/>
            <person name="Debuchy R."/>
            <person name="Gladieux P."/>
            <person name="Hiltunen Thoren M."/>
            <person name="Johannesson H."/>
        </authorList>
    </citation>
    <scope>NUCLEOTIDE SEQUENCE</scope>
    <source>
        <strain evidence="15">PSN324</strain>
    </source>
</reference>
<dbReference type="InterPro" id="IPR001547">
    <property type="entry name" value="Glyco_hydro_5"/>
</dbReference>
<dbReference type="InterPro" id="IPR036514">
    <property type="entry name" value="SGNH_hydro_sf"/>
</dbReference>
<dbReference type="GO" id="GO:0046355">
    <property type="term" value="P:mannan catabolic process"/>
    <property type="evidence" value="ECO:0007669"/>
    <property type="project" value="UniProtKB-ARBA"/>
</dbReference>
<evidence type="ECO:0000256" key="2">
    <source>
        <dbReference type="ARBA" id="ARBA00004613"/>
    </source>
</evidence>
<name>A0AAV9HF57_9PEZI</name>
<evidence type="ECO:0000256" key="3">
    <source>
        <dbReference type="ARBA" id="ARBA00005641"/>
    </source>
</evidence>
<dbReference type="PANTHER" id="PTHR31451">
    <property type="match status" value="1"/>
</dbReference>
<dbReference type="EMBL" id="MU865083">
    <property type="protein sequence ID" value="KAK4458077.1"/>
    <property type="molecule type" value="Genomic_DNA"/>
</dbReference>
<comment type="subcellular location">
    <subcellularLocation>
        <location evidence="2">Secreted</location>
    </subcellularLocation>
</comment>
<feature type="domain" description="SGNH hydrolase-type esterase" evidence="14">
    <location>
        <begin position="371"/>
        <end position="554"/>
    </location>
</feature>
<dbReference type="AlphaFoldDB" id="A0AAV9HF57"/>